<feature type="region of interest" description="Disordered" evidence="1">
    <location>
        <begin position="1"/>
        <end position="24"/>
    </location>
</feature>
<feature type="compositionally biased region" description="Low complexity" evidence="1">
    <location>
        <begin position="1"/>
        <end position="14"/>
    </location>
</feature>
<protein>
    <submittedName>
        <fullName evidence="2">Uncharacterized protein</fullName>
    </submittedName>
</protein>
<evidence type="ECO:0000256" key="1">
    <source>
        <dbReference type="SAM" id="MobiDB-lite"/>
    </source>
</evidence>
<proteinExistence type="predicted"/>
<evidence type="ECO:0000313" key="2">
    <source>
        <dbReference type="EMBL" id="KAK7260114.1"/>
    </source>
</evidence>
<dbReference type="Gene3D" id="3.30.200.20">
    <property type="entry name" value="Phosphorylase Kinase, domain 1"/>
    <property type="match status" value="1"/>
</dbReference>
<sequence>MGAPALPGASSSPSSRRKRAQATRTTLELDDYEVVRKVGRGKYSEVFVAAYQNVGILCWFVHDQYLARLVLCSNIWCC</sequence>
<dbReference type="AlphaFoldDB" id="A0AAN9EM46"/>
<keyword evidence="3" id="KW-1185">Reference proteome</keyword>
<comment type="caution">
    <text evidence="2">The sequence shown here is derived from an EMBL/GenBank/DDBJ whole genome shotgun (WGS) entry which is preliminary data.</text>
</comment>
<gene>
    <name evidence="2" type="ORF">RIF29_25886</name>
</gene>
<reference evidence="2 3" key="1">
    <citation type="submission" date="2024-01" db="EMBL/GenBank/DDBJ databases">
        <title>The genomes of 5 underutilized Papilionoideae crops provide insights into root nodulation and disease resistanc.</title>
        <authorList>
            <person name="Yuan L."/>
        </authorList>
    </citation>
    <scope>NUCLEOTIDE SEQUENCE [LARGE SCALE GENOMIC DNA]</scope>
    <source>
        <strain evidence="2">ZHUSHIDOU_FW_LH</strain>
        <tissue evidence="2">Leaf</tissue>
    </source>
</reference>
<name>A0AAN9EM46_CROPI</name>
<accession>A0AAN9EM46</accession>
<dbReference type="Proteomes" id="UP001372338">
    <property type="component" value="Unassembled WGS sequence"/>
</dbReference>
<dbReference type="EMBL" id="JAYWIO010000005">
    <property type="protein sequence ID" value="KAK7260114.1"/>
    <property type="molecule type" value="Genomic_DNA"/>
</dbReference>
<evidence type="ECO:0000313" key="3">
    <source>
        <dbReference type="Proteomes" id="UP001372338"/>
    </source>
</evidence>
<organism evidence="2 3">
    <name type="scientific">Crotalaria pallida</name>
    <name type="common">Smooth rattlebox</name>
    <name type="synonym">Crotalaria striata</name>
    <dbReference type="NCBI Taxonomy" id="3830"/>
    <lineage>
        <taxon>Eukaryota</taxon>
        <taxon>Viridiplantae</taxon>
        <taxon>Streptophyta</taxon>
        <taxon>Embryophyta</taxon>
        <taxon>Tracheophyta</taxon>
        <taxon>Spermatophyta</taxon>
        <taxon>Magnoliopsida</taxon>
        <taxon>eudicotyledons</taxon>
        <taxon>Gunneridae</taxon>
        <taxon>Pentapetalae</taxon>
        <taxon>rosids</taxon>
        <taxon>fabids</taxon>
        <taxon>Fabales</taxon>
        <taxon>Fabaceae</taxon>
        <taxon>Papilionoideae</taxon>
        <taxon>50 kb inversion clade</taxon>
        <taxon>genistoids sensu lato</taxon>
        <taxon>core genistoids</taxon>
        <taxon>Crotalarieae</taxon>
        <taxon>Crotalaria</taxon>
    </lineage>
</organism>